<dbReference type="GO" id="GO:0005829">
    <property type="term" value="C:cytosol"/>
    <property type="evidence" value="ECO:0007669"/>
    <property type="project" value="TreeGrafter"/>
</dbReference>
<dbReference type="AlphaFoldDB" id="A0A6P7GCG4"/>
<dbReference type="FunCoup" id="A0A6P7GCG4">
    <property type="interactions" value="441"/>
</dbReference>
<keyword evidence="5 9" id="KW-0479">Metal-binding</keyword>
<evidence type="ECO:0000256" key="7">
    <source>
        <dbReference type="ARBA" id="ARBA00022833"/>
    </source>
</evidence>
<evidence type="ECO:0000313" key="12">
    <source>
        <dbReference type="Proteomes" id="UP001652700"/>
    </source>
</evidence>
<comment type="pathway">
    <text evidence="1 9">Purine metabolism; guanine degradation; xanthine from guanine: step 1/1.</text>
</comment>
<dbReference type="InParanoid" id="A0A6P7GCG4"/>
<reference evidence="11" key="2">
    <citation type="submission" date="2025-05" db="UniProtKB">
        <authorList>
            <consortium name="EnsemblMetazoa"/>
        </authorList>
    </citation>
    <scope>IDENTIFICATION</scope>
</reference>
<dbReference type="InterPro" id="IPR006680">
    <property type="entry name" value="Amidohydro-rel"/>
</dbReference>
<dbReference type="GO" id="GO:0008892">
    <property type="term" value="F:guanine deaminase activity"/>
    <property type="evidence" value="ECO:0007669"/>
    <property type="project" value="UniProtKB-UniRule"/>
</dbReference>
<dbReference type="Pfam" id="PF01979">
    <property type="entry name" value="Amidohydro_1"/>
    <property type="match status" value="1"/>
</dbReference>
<evidence type="ECO:0000259" key="10">
    <source>
        <dbReference type="Pfam" id="PF01979"/>
    </source>
</evidence>
<comment type="function">
    <text evidence="9">Catalyzes the hydrolytic deamination of guanine, producing xanthine and ammonia.</text>
</comment>
<keyword evidence="12" id="KW-1185">Reference proteome</keyword>
<dbReference type="Gene3D" id="3.20.20.140">
    <property type="entry name" value="Metal-dependent hydrolases"/>
    <property type="match status" value="1"/>
</dbReference>
<dbReference type="RefSeq" id="XP_028147009.1">
    <property type="nucleotide sequence ID" value="XM_028291208.1"/>
</dbReference>
<evidence type="ECO:0000256" key="9">
    <source>
        <dbReference type="RuleBase" id="RU366009"/>
    </source>
</evidence>
<dbReference type="GO" id="GO:0008270">
    <property type="term" value="F:zinc ion binding"/>
    <property type="evidence" value="ECO:0007669"/>
    <property type="project" value="UniProtKB-UniRule"/>
</dbReference>
<evidence type="ECO:0000256" key="1">
    <source>
        <dbReference type="ARBA" id="ARBA00004984"/>
    </source>
</evidence>
<evidence type="ECO:0000256" key="5">
    <source>
        <dbReference type="ARBA" id="ARBA00022723"/>
    </source>
</evidence>
<protein>
    <recommendedName>
        <fullName evidence="4 9">Guanine deaminase</fullName>
        <shortName evidence="9">Guanase</shortName>
        <ecNumber evidence="3 9">3.5.4.3</ecNumber>
    </recommendedName>
    <alternativeName>
        <fullName evidence="9">Guanine aminohydrolase</fullName>
    </alternativeName>
</protein>
<dbReference type="Proteomes" id="UP001652700">
    <property type="component" value="Unplaced"/>
</dbReference>
<dbReference type="PANTHER" id="PTHR11271:SF6">
    <property type="entry name" value="GUANINE DEAMINASE"/>
    <property type="match status" value="1"/>
</dbReference>
<evidence type="ECO:0000256" key="2">
    <source>
        <dbReference type="ARBA" id="ARBA00006745"/>
    </source>
</evidence>
<dbReference type="EC" id="3.5.4.3" evidence="3 9"/>
<evidence type="ECO:0000256" key="4">
    <source>
        <dbReference type="ARBA" id="ARBA00014514"/>
    </source>
</evidence>
<feature type="domain" description="Amidohydrolase-related" evidence="10">
    <location>
        <begin position="68"/>
        <end position="434"/>
    </location>
</feature>
<dbReference type="InterPro" id="IPR014311">
    <property type="entry name" value="Guanine_deaminase"/>
</dbReference>
<dbReference type="UniPathway" id="UPA00603">
    <property type="reaction ID" value="UER00660"/>
</dbReference>
<evidence type="ECO:0000313" key="13">
    <source>
        <dbReference type="RefSeq" id="XP_028147009.1"/>
    </source>
</evidence>
<dbReference type="GO" id="GO:0006147">
    <property type="term" value="P:guanine catabolic process"/>
    <property type="evidence" value="ECO:0007669"/>
    <property type="project" value="UniProtKB-UniRule"/>
</dbReference>
<comment type="catalytic activity">
    <reaction evidence="8 9">
        <text>guanine + H2O + H(+) = xanthine + NH4(+)</text>
        <dbReference type="Rhea" id="RHEA:14665"/>
        <dbReference type="ChEBI" id="CHEBI:15377"/>
        <dbReference type="ChEBI" id="CHEBI:15378"/>
        <dbReference type="ChEBI" id="CHEBI:16235"/>
        <dbReference type="ChEBI" id="CHEBI:17712"/>
        <dbReference type="ChEBI" id="CHEBI:28938"/>
        <dbReference type="EC" id="3.5.4.3"/>
    </reaction>
</comment>
<keyword evidence="7 9" id="KW-0862">Zinc</keyword>
<keyword evidence="6 9" id="KW-0378">Hydrolase</keyword>
<dbReference type="FunFam" id="3.20.20.140:FF:000022">
    <property type="entry name" value="Guanine deaminase"/>
    <property type="match status" value="1"/>
</dbReference>
<dbReference type="OrthoDB" id="194468at2759"/>
<dbReference type="SUPFAM" id="SSF51338">
    <property type="entry name" value="Composite domain of metallo-dependent hydrolases"/>
    <property type="match status" value="2"/>
</dbReference>
<reference evidence="13" key="1">
    <citation type="submission" date="2025-04" db="UniProtKB">
        <authorList>
            <consortium name="RefSeq"/>
        </authorList>
    </citation>
    <scope>IDENTIFICATION</scope>
</reference>
<sequence length="435" mass="48777">MRTDNVQVIVGNIIHCSDQFNVQLIDNGFIIIAGSKILAIGTESDLSETVTRLKLKNFSTRLLKKSQILIPGLVDTHIHAPQYPNCGLGYDMPLLDWLNNYTYKLERQYKDLEFSKRVYTTLVQKTLSHGTTTACYFGCLFNNSTNILVDTVIEHRQRALIGKINMTHLAPEDYIETPEESISNTKEFINYVLSKQSNLVKPIITPRFALSVDMALMKELGVLAKYHNLHIQTHISENVDEVALVQSQYKMDYAKVYDQANLLTEKTILAHGIYLSDEEIKLIAQRGTSISHCPDSNICLKSGICNVRKLLDNGVKVGLGTDVSGGASPSIMKTMKSCLDSSIVSSFQDKTYKPFNYEEVFYLATLGGSEALAMSNTIGNFQVNKEFDALIVDMDIDNGSDYLIEYEPKEILQKFIYTGDDRNIVSVYVAGELVK</sequence>
<comment type="cofactor">
    <cofactor evidence="9">
        <name>Zn(2+)</name>
        <dbReference type="ChEBI" id="CHEBI:29105"/>
    </cofactor>
    <text evidence="9">Binds 1 zinc ion per subunit.</text>
</comment>
<evidence type="ECO:0000256" key="6">
    <source>
        <dbReference type="ARBA" id="ARBA00022801"/>
    </source>
</evidence>
<dbReference type="InterPro" id="IPR051607">
    <property type="entry name" value="Metallo-dep_hydrolases"/>
</dbReference>
<dbReference type="PANTHER" id="PTHR11271">
    <property type="entry name" value="GUANINE DEAMINASE"/>
    <property type="match status" value="1"/>
</dbReference>
<comment type="similarity">
    <text evidence="2 9">Belongs to the metallo-dependent hydrolases superfamily. ATZ/TRZ family.</text>
</comment>
<dbReference type="Gene3D" id="2.30.40.10">
    <property type="entry name" value="Urease, subunit C, domain 1"/>
    <property type="match status" value="1"/>
</dbReference>
<organism evidence="13">
    <name type="scientific">Diabrotica virgifera virgifera</name>
    <name type="common">western corn rootworm</name>
    <dbReference type="NCBI Taxonomy" id="50390"/>
    <lineage>
        <taxon>Eukaryota</taxon>
        <taxon>Metazoa</taxon>
        <taxon>Ecdysozoa</taxon>
        <taxon>Arthropoda</taxon>
        <taxon>Hexapoda</taxon>
        <taxon>Insecta</taxon>
        <taxon>Pterygota</taxon>
        <taxon>Neoptera</taxon>
        <taxon>Endopterygota</taxon>
        <taxon>Coleoptera</taxon>
        <taxon>Polyphaga</taxon>
        <taxon>Cucujiformia</taxon>
        <taxon>Chrysomeloidea</taxon>
        <taxon>Chrysomelidae</taxon>
        <taxon>Galerucinae</taxon>
        <taxon>Diabroticina</taxon>
        <taxon>Diabroticites</taxon>
        <taxon>Diabrotica</taxon>
    </lineage>
</organism>
<evidence type="ECO:0000313" key="11">
    <source>
        <dbReference type="EnsemblMetazoa" id="XP_050498848.1"/>
    </source>
</evidence>
<proteinExistence type="inferred from homology"/>
<gene>
    <name evidence="13" type="primary">LOC114340463</name>
</gene>
<dbReference type="EnsemblMetazoa" id="XM_050642891.1">
    <property type="protein sequence ID" value="XP_050498848.1"/>
    <property type="gene ID" value="LOC126879706"/>
</dbReference>
<dbReference type="InterPro" id="IPR011059">
    <property type="entry name" value="Metal-dep_hydrolase_composite"/>
</dbReference>
<dbReference type="NCBIfam" id="TIGR02967">
    <property type="entry name" value="guan_deamin"/>
    <property type="match status" value="1"/>
</dbReference>
<name>A0A6P7GCG4_DIAVI</name>
<evidence type="ECO:0000256" key="3">
    <source>
        <dbReference type="ARBA" id="ARBA00012781"/>
    </source>
</evidence>
<accession>A0A6P7GCG4</accession>
<dbReference type="InterPro" id="IPR032466">
    <property type="entry name" value="Metal_Hydrolase"/>
</dbReference>
<dbReference type="SUPFAM" id="SSF51556">
    <property type="entry name" value="Metallo-dependent hydrolases"/>
    <property type="match status" value="1"/>
</dbReference>
<evidence type="ECO:0000256" key="8">
    <source>
        <dbReference type="ARBA" id="ARBA00051148"/>
    </source>
</evidence>